<proteinExistence type="predicted"/>
<evidence type="ECO:0000256" key="1">
    <source>
        <dbReference type="SAM" id="MobiDB-lite"/>
    </source>
</evidence>
<evidence type="ECO:0000313" key="3">
    <source>
        <dbReference type="Proteomes" id="UP000325315"/>
    </source>
</evidence>
<feature type="region of interest" description="Disordered" evidence="1">
    <location>
        <begin position="21"/>
        <end position="59"/>
    </location>
</feature>
<name>A0A5B6WH56_9ROSI</name>
<dbReference type="EMBL" id="SMMG02000003">
    <property type="protein sequence ID" value="KAA3480684.1"/>
    <property type="molecule type" value="Genomic_DNA"/>
</dbReference>
<dbReference type="OrthoDB" id="10575732at2759"/>
<protein>
    <submittedName>
        <fullName evidence="2">Uncharacterized protein</fullName>
    </submittedName>
</protein>
<comment type="caution">
    <text evidence="2">The sequence shown here is derived from an EMBL/GenBank/DDBJ whole genome shotgun (WGS) entry which is preliminary data.</text>
</comment>
<dbReference type="Proteomes" id="UP000325315">
    <property type="component" value="Unassembled WGS sequence"/>
</dbReference>
<accession>A0A5B6WH56</accession>
<dbReference type="AlphaFoldDB" id="A0A5B6WH56"/>
<evidence type="ECO:0000313" key="2">
    <source>
        <dbReference type="EMBL" id="KAA3480684.1"/>
    </source>
</evidence>
<organism evidence="2 3">
    <name type="scientific">Gossypium australe</name>
    <dbReference type="NCBI Taxonomy" id="47621"/>
    <lineage>
        <taxon>Eukaryota</taxon>
        <taxon>Viridiplantae</taxon>
        <taxon>Streptophyta</taxon>
        <taxon>Embryophyta</taxon>
        <taxon>Tracheophyta</taxon>
        <taxon>Spermatophyta</taxon>
        <taxon>Magnoliopsida</taxon>
        <taxon>eudicotyledons</taxon>
        <taxon>Gunneridae</taxon>
        <taxon>Pentapetalae</taxon>
        <taxon>rosids</taxon>
        <taxon>malvids</taxon>
        <taxon>Malvales</taxon>
        <taxon>Malvaceae</taxon>
        <taxon>Malvoideae</taxon>
        <taxon>Gossypium</taxon>
    </lineage>
</organism>
<reference evidence="2" key="1">
    <citation type="submission" date="2019-08" db="EMBL/GenBank/DDBJ databases">
        <authorList>
            <person name="Liu F."/>
        </authorList>
    </citation>
    <scope>NUCLEOTIDE SEQUENCE [LARGE SCALE GENOMIC DNA]</scope>
    <source>
        <strain evidence="2">PA1801</strain>
        <tissue evidence="2">Leaf</tissue>
    </source>
</reference>
<feature type="compositionally biased region" description="Polar residues" evidence="1">
    <location>
        <begin position="41"/>
        <end position="51"/>
    </location>
</feature>
<gene>
    <name evidence="2" type="ORF">EPI10_021101</name>
</gene>
<sequence>MTTKTHKIETISKVYDRENLKCGFTSPPPTSNFKKTKDRSFSASRTDSQAMSFRRDGGG</sequence>
<keyword evidence="3" id="KW-1185">Reference proteome</keyword>